<name>A0A1I8JSA5_9PLAT</name>
<feature type="compositionally biased region" description="Low complexity" evidence="1">
    <location>
        <begin position="263"/>
        <end position="285"/>
    </location>
</feature>
<sequence length="505" mass="54759">TSTSHRERHRHHAHRPLPKFDDLKLGLATDRRFFGHRGLRSLGSRGDRLDASAAVGTRSAVATEDSTEQAEGGRQISMKTGEKRRPPPQSASLRRQRPAAAELLAARDQSAWQPDKRPTKIKALQFIEARDIAQLTGRGGKDCGSGPLHQRLRCMGRYARVESAEAAELPLGQAVQSASGVWSAPVLGSSAPGSGGQDSGNFDSKVCNKQSDETNNANCSSSKKKASLAETEAEEVLAEVRAASGTARSPLKASAQEQGSSKQQEQPAAASRSRSSQLQKQLLPKLQKRQGKQQEAAHSSDQSPASQEQQQEKPEQKQIPLQQTAKQSSPKRKQKAAGKIATGRLCSRLSQQHRIIHNLCQNQPQPNWGARTPVPPARLSLWRRSSLHCRVEGGPPRPLARSVQGDSGKQAEYNAEAIDDRPDPRQASNPLPSTPKEAEAEADNLDIGSGSNVDVFRVPVMPSEPGEADDRDDVAIEEEEEEAAAQDDVAPVNLSRVSLTFHPRH</sequence>
<evidence type="ECO:0000313" key="2">
    <source>
        <dbReference type="Proteomes" id="UP000095280"/>
    </source>
</evidence>
<dbReference type="Proteomes" id="UP000095280">
    <property type="component" value="Unplaced"/>
</dbReference>
<feature type="compositionally biased region" description="Basic residues" evidence="1">
    <location>
        <begin position="1"/>
        <end position="17"/>
    </location>
</feature>
<evidence type="ECO:0000313" key="3">
    <source>
        <dbReference type="WBParaSite" id="snap_masked-unitig_42726-processed-gene-0.0-mRNA-1"/>
    </source>
</evidence>
<feature type="compositionally biased region" description="Acidic residues" evidence="1">
    <location>
        <begin position="466"/>
        <end position="485"/>
    </location>
</feature>
<feature type="region of interest" description="Disordered" evidence="1">
    <location>
        <begin position="1"/>
        <end position="20"/>
    </location>
</feature>
<organism evidence="2 3">
    <name type="scientific">Macrostomum lignano</name>
    <dbReference type="NCBI Taxonomy" id="282301"/>
    <lineage>
        <taxon>Eukaryota</taxon>
        <taxon>Metazoa</taxon>
        <taxon>Spiralia</taxon>
        <taxon>Lophotrochozoa</taxon>
        <taxon>Platyhelminthes</taxon>
        <taxon>Rhabditophora</taxon>
        <taxon>Macrostomorpha</taxon>
        <taxon>Macrostomida</taxon>
        <taxon>Macrostomidae</taxon>
        <taxon>Macrostomum</taxon>
    </lineage>
</organism>
<dbReference type="AlphaFoldDB" id="A0A1I8JSA5"/>
<evidence type="ECO:0000256" key="1">
    <source>
        <dbReference type="SAM" id="MobiDB-lite"/>
    </source>
</evidence>
<feature type="region of interest" description="Disordered" evidence="1">
    <location>
        <begin position="38"/>
        <end position="99"/>
    </location>
</feature>
<protein>
    <submittedName>
        <fullName evidence="3">PHD-type domain-containing protein</fullName>
    </submittedName>
</protein>
<keyword evidence="2" id="KW-1185">Reference proteome</keyword>
<reference evidence="3" key="1">
    <citation type="submission" date="2016-11" db="UniProtKB">
        <authorList>
            <consortium name="WormBaseParasite"/>
        </authorList>
    </citation>
    <scope>IDENTIFICATION</scope>
</reference>
<feature type="compositionally biased region" description="Low complexity" evidence="1">
    <location>
        <begin position="299"/>
        <end position="309"/>
    </location>
</feature>
<dbReference type="WBParaSite" id="snap_masked-unitig_42726-processed-gene-0.0-mRNA-1">
    <property type="protein sequence ID" value="snap_masked-unitig_42726-processed-gene-0.0-mRNA-1"/>
    <property type="gene ID" value="snap_masked-unitig_42726-processed-gene-0.0"/>
</dbReference>
<proteinExistence type="predicted"/>
<feature type="region of interest" description="Disordered" evidence="1">
    <location>
        <begin position="189"/>
        <end position="345"/>
    </location>
</feature>
<feature type="region of interest" description="Disordered" evidence="1">
    <location>
        <begin position="389"/>
        <end position="505"/>
    </location>
</feature>
<accession>A0A1I8JSA5</accession>